<gene>
    <name evidence="3" type="primary">TMEM238</name>
</gene>
<evidence type="ECO:0000313" key="3">
    <source>
        <dbReference type="RefSeq" id="XP_070489549.1"/>
    </source>
</evidence>
<reference evidence="3" key="1">
    <citation type="submission" date="2025-08" db="UniProtKB">
        <authorList>
            <consortium name="RefSeq"/>
        </authorList>
    </citation>
    <scope>IDENTIFICATION</scope>
    <source>
        <tissue evidence="3">Blood</tissue>
    </source>
</reference>
<dbReference type="PANTHER" id="PTHR28613">
    <property type="entry name" value="SI:CH211-232M10.4-RELATED"/>
    <property type="match status" value="1"/>
</dbReference>
<dbReference type="Proteomes" id="UP001652662">
    <property type="component" value="Chromosome 9"/>
</dbReference>
<feature type="transmembrane region" description="Helical" evidence="1">
    <location>
        <begin position="37"/>
        <end position="58"/>
    </location>
</feature>
<dbReference type="Pfam" id="PF15125">
    <property type="entry name" value="TMEM238"/>
    <property type="match status" value="1"/>
</dbReference>
<keyword evidence="1 3" id="KW-0812">Transmembrane</keyword>
<keyword evidence="1" id="KW-1133">Transmembrane helix</keyword>
<name>A0ABM4QJC9_EQUPR</name>
<keyword evidence="2" id="KW-1185">Reference proteome</keyword>
<dbReference type="InterPro" id="IPR029365">
    <property type="entry name" value="TMEM238"/>
</dbReference>
<dbReference type="GeneID" id="139085528"/>
<evidence type="ECO:0000256" key="1">
    <source>
        <dbReference type="SAM" id="Phobius"/>
    </source>
</evidence>
<sequence length="265" mass="27777">MAAVPAVCAAQGPPPSAPSPPAGAPVPSSGLGRCRMALLLAVALDVAGMAALLTGVFAQLQVRGRDFGDLLIYSGALLVFLSLLGWILWYTGNIEISRQELERDYGLRPSAIARLARKLSRRQRLRPRGTCGPTCQDRTEMCSCPQHHLAARMPTCPPSLLPWINGSAPHAACLFGRGMALGLGVRGCLLLSRARGLSCLGHTHKAAAHALGDIGVQLYVGPSQRGTGGGGQGSGAQTHPLSPDLPWPRLLCWFEALQEAGVGTN</sequence>
<protein>
    <submittedName>
        <fullName evidence="3">Transmembrane protein 238 isoform X1</fullName>
    </submittedName>
</protein>
<accession>A0ABM4QJC9</accession>
<organism evidence="2 3">
    <name type="scientific">Equus przewalskii</name>
    <name type="common">Przewalski's horse</name>
    <name type="synonym">Equus caballus przewalskii</name>
    <dbReference type="NCBI Taxonomy" id="9798"/>
    <lineage>
        <taxon>Eukaryota</taxon>
        <taxon>Metazoa</taxon>
        <taxon>Chordata</taxon>
        <taxon>Craniata</taxon>
        <taxon>Vertebrata</taxon>
        <taxon>Euteleostomi</taxon>
        <taxon>Mammalia</taxon>
        <taxon>Eutheria</taxon>
        <taxon>Laurasiatheria</taxon>
        <taxon>Perissodactyla</taxon>
        <taxon>Equidae</taxon>
        <taxon>Equus</taxon>
    </lineage>
</organism>
<keyword evidence="1" id="KW-0472">Membrane</keyword>
<proteinExistence type="predicted"/>
<dbReference type="PANTHER" id="PTHR28613:SF5">
    <property type="entry name" value="TRANSMEMBRANE PROTEIN 238"/>
    <property type="match status" value="1"/>
</dbReference>
<feature type="transmembrane region" description="Helical" evidence="1">
    <location>
        <begin position="70"/>
        <end position="89"/>
    </location>
</feature>
<dbReference type="RefSeq" id="XP_070489549.1">
    <property type="nucleotide sequence ID" value="XM_070633448.1"/>
</dbReference>
<evidence type="ECO:0000313" key="2">
    <source>
        <dbReference type="Proteomes" id="UP001652662"/>
    </source>
</evidence>